<feature type="domain" description="AB hydrolase-1" evidence="1">
    <location>
        <begin position="26"/>
        <end position="262"/>
    </location>
</feature>
<gene>
    <name evidence="2" type="ORF">H4075_14105</name>
</gene>
<proteinExistence type="predicted"/>
<organism evidence="2 3">
    <name type="scientific">Lacibacter sediminis</name>
    <dbReference type="NCBI Taxonomy" id="2760713"/>
    <lineage>
        <taxon>Bacteria</taxon>
        <taxon>Pseudomonadati</taxon>
        <taxon>Bacteroidota</taxon>
        <taxon>Chitinophagia</taxon>
        <taxon>Chitinophagales</taxon>
        <taxon>Chitinophagaceae</taxon>
        <taxon>Lacibacter</taxon>
    </lineage>
</organism>
<dbReference type="GO" id="GO:0016787">
    <property type="term" value="F:hydrolase activity"/>
    <property type="evidence" value="ECO:0007669"/>
    <property type="project" value="UniProtKB-KW"/>
</dbReference>
<dbReference type="Gene3D" id="3.40.50.1820">
    <property type="entry name" value="alpha/beta hydrolase"/>
    <property type="match status" value="1"/>
</dbReference>
<evidence type="ECO:0000313" key="3">
    <source>
        <dbReference type="Proteomes" id="UP000515344"/>
    </source>
</evidence>
<reference evidence="3" key="1">
    <citation type="submission" date="2020-08" db="EMBL/GenBank/DDBJ databases">
        <title>Lacibacter sp. S13-6-6 genome sequencing.</title>
        <authorList>
            <person name="Jin L."/>
        </authorList>
    </citation>
    <scope>NUCLEOTIDE SEQUENCE [LARGE SCALE GENOMIC DNA]</scope>
    <source>
        <strain evidence="3">S13-6-6</strain>
    </source>
</reference>
<dbReference type="InterPro" id="IPR029058">
    <property type="entry name" value="AB_hydrolase_fold"/>
</dbReference>
<keyword evidence="2" id="KW-0378">Hydrolase</keyword>
<dbReference type="InterPro" id="IPR050266">
    <property type="entry name" value="AB_hydrolase_sf"/>
</dbReference>
<evidence type="ECO:0000259" key="1">
    <source>
        <dbReference type="Pfam" id="PF12697"/>
    </source>
</evidence>
<accession>A0A7G5XCK6</accession>
<dbReference type="EMBL" id="CP060007">
    <property type="protein sequence ID" value="QNA43209.1"/>
    <property type="molecule type" value="Genomic_DNA"/>
</dbReference>
<dbReference type="InterPro" id="IPR000639">
    <property type="entry name" value="Epox_hydrolase-like"/>
</dbReference>
<dbReference type="SUPFAM" id="SSF53474">
    <property type="entry name" value="alpha/beta-Hydrolases"/>
    <property type="match status" value="1"/>
</dbReference>
<dbReference type="AlphaFoldDB" id="A0A7G5XCK6"/>
<name>A0A7G5XCK6_9BACT</name>
<sequence length="274" mass="30460">MKYQHINIEGIQLAFLESKGITDDIIFLVHGNSTSARSWNKQLKSPDLSSYRMIAFDLPEHSESGSLVNTRFTCSLPQLGEILSAAVKQLSGNNRFILAGVSLGTNIIAETLKYSIHPSGIALIGSCVIGGEFTLEKIFKKNIDLHAGFTDSVSEHELKKYAALAFSSDEEKDWLDFSTSYYQVKNNFRSKMFASVAAGDFSNEIDLLIQQSAPVLVIFGEDEKVCEPDYLDEAGLNLWENRTFKIENAGHFVNNDNPEVLNSLLGEFASEVFR</sequence>
<dbReference type="PANTHER" id="PTHR43798">
    <property type="entry name" value="MONOACYLGLYCEROL LIPASE"/>
    <property type="match status" value="1"/>
</dbReference>
<dbReference type="RefSeq" id="WP_182801474.1">
    <property type="nucleotide sequence ID" value="NZ_CP060007.1"/>
</dbReference>
<dbReference type="Proteomes" id="UP000515344">
    <property type="component" value="Chromosome"/>
</dbReference>
<evidence type="ECO:0000313" key="2">
    <source>
        <dbReference type="EMBL" id="QNA43209.1"/>
    </source>
</evidence>
<dbReference type="Pfam" id="PF12697">
    <property type="entry name" value="Abhydrolase_6"/>
    <property type="match status" value="1"/>
</dbReference>
<protein>
    <submittedName>
        <fullName evidence="2">Alpha/beta hydrolase</fullName>
    </submittedName>
</protein>
<dbReference type="InterPro" id="IPR000073">
    <property type="entry name" value="AB_hydrolase_1"/>
</dbReference>
<keyword evidence="3" id="KW-1185">Reference proteome</keyword>
<dbReference type="KEGG" id="lacs:H4075_14105"/>
<dbReference type="PRINTS" id="PR00412">
    <property type="entry name" value="EPOXHYDRLASE"/>
</dbReference>